<evidence type="ECO:0000256" key="2">
    <source>
        <dbReference type="ARBA" id="ARBA00023002"/>
    </source>
</evidence>
<sequence>MSIGRSTAEAGAMASFRDAMASFPTGVSVVTTMHTDGAPRGMTCSALCSVSMEPPLLLVCLRTASPTLDAIRVRGGFVVNLLKYQARDTARLFASGDTGRFDQVAWRHHPGTAGPCLVDDAHAAVDCQVLRRDEAGDHVVVLGEVVGVRTLSGAAPLLYGLRRYARWPDASSLLDEAR</sequence>
<dbReference type="SMART" id="SM00903">
    <property type="entry name" value="Flavin_Reduct"/>
    <property type="match status" value="1"/>
</dbReference>
<dbReference type="GO" id="GO:0010181">
    <property type="term" value="F:FMN binding"/>
    <property type="evidence" value="ECO:0007669"/>
    <property type="project" value="InterPro"/>
</dbReference>
<evidence type="ECO:0000259" key="3">
    <source>
        <dbReference type="SMART" id="SM00903"/>
    </source>
</evidence>
<dbReference type="EMBL" id="KF301601">
    <property type="protein sequence ID" value="AHH53513.1"/>
    <property type="molecule type" value="Genomic_DNA"/>
</dbReference>
<dbReference type="AlphaFoldDB" id="W5VGI7"/>
<feature type="domain" description="Flavin reductase like" evidence="3">
    <location>
        <begin position="20"/>
        <end position="166"/>
    </location>
</feature>
<name>W5VGI7_SACPI</name>
<organism evidence="4">
    <name type="scientific">Saccharomonospora piscinae</name>
    <dbReference type="NCBI Taxonomy" id="687388"/>
    <lineage>
        <taxon>Bacteria</taxon>
        <taxon>Bacillati</taxon>
        <taxon>Actinomycetota</taxon>
        <taxon>Actinomycetes</taxon>
        <taxon>Pseudonocardiales</taxon>
        <taxon>Pseudonocardiaceae</taxon>
        <taxon>Saccharomonospora</taxon>
    </lineage>
</organism>
<dbReference type="RefSeq" id="WP_024877502.1">
    <property type="nucleotide sequence ID" value="NZ_AZUM01000009.1"/>
</dbReference>
<dbReference type="GO" id="GO:0042602">
    <property type="term" value="F:riboflavin reductase (NADPH) activity"/>
    <property type="evidence" value="ECO:0007669"/>
    <property type="project" value="TreeGrafter"/>
</dbReference>
<proteinExistence type="inferred from homology"/>
<dbReference type="SUPFAM" id="SSF50475">
    <property type="entry name" value="FMN-binding split barrel"/>
    <property type="match status" value="1"/>
</dbReference>
<evidence type="ECO:0000256" key="1">
    <source>
        <dbReference type="ARBA" id="ARBA00008898"/>
    </source>
</evidence>
<dbReference type="PANTHER" id="PTHR30466:SF11">
    <property type="entry name" value="FLAVIN-DEPENDENT MONOOXYGENASE, REDUCTASE SUBUNIT HSAB"/>
    <property type="match status" value="1"/>
</dbReference>
<dbReference type="InterPro" id="IPR050268">
    <property type="entry name" value="NADH-dep_flavin_reductase"/>
</dbReference>
<keyword evidence="2" id="KW-0560">Oxidoreductase</keyword>
<evidence type="ECO:0000313" key="4">
    <source>
        <dbReference type="EMBL" id="AHH53513.1"/>
    </source>
</evidence>
<reference evidence="4" key="1">
    <citation type="journal article" date="2014" name="Proc. Natl. Acad. Sci. U.S.A.">
        <title>Direct cloning and refactoring of a silent lipopeptide biosynthetic gene cluster yields the antibiotic taromycin A.</title>
        <authorList>
            <person name="Yamanaka K."/>
            <person name="Reynolds K.A."/>
            <person name="Kersten R.D."/>
            <person name="Ryan K.S."/>
            <person name="Gonzalez D.J."/>
            <person name="Nizet V."/>
            <person name="Dorrestein P.C."/>
            <person name="Moore B.S."/>
        </authorList>
    </citation>
    <scope>NUCLEOTIDE SEQUENCE</scope>
    <source>
        <strain evidence="4">CNQ490</strain>
    </source>
</reference>
<dbReference type="PANTHER" id="PTHR30466">
    <property type="entry name" value="FLAVIN REDUCTASE"/>
    <property type="match status" value="1"/>
</dbReference>
<protein>
    <submittedName>
        <fullName evidence="4">Flavin reductase</fullName>
    </submittedName>
</protein>
<comment type="similarity">
    <text evidence="1">Belongs to the non-flavoprotein flavin reductase family.</text>
</comment>
<dbReference type="InterPro" id="IPR012349">
    <property type="entry name" value="Split_barrel_FMN-bd"/>
</dbReference>
<dbReference type="Gene3D" id="2.30.110.10">
    <property type="entry name" value="Electron Transport, Fmn-binding Protein, Chain A"/>
    <property type="match status" value="1"/>
</dbReference>
<dbReference type="Pfam" id="PF01613">
    <property type="entry name" value="Flavin_Reduct"/>
    <property type="match status" value="1"/>
</dbReference>
<accession>W5VGI7</accession>
<dbReference type="InterPro" id="IPR002563">
    <property type="entry name" value="Flavin_Rdtase-like_dom"/>
</dbReference>